<accession>A0ABQ3V6I8</accession>
<reference evidence="5 6" key="1">
    <citation type="journal article" date="2021" name="Int. J. Syst. Evol. Microbiol.">
        <title>Reticulibacter mediterranei gen. nov., sp. nov., within the new family Reticulibacteraceae fam. nov., and Ktedonospora formicarum gen. nov., sp. nov., Ktedonobacter robiniae sp. nov., Dictyobacter formicarum sp. nov. and Dictyobacter arantiisoli sp. nov., belonging to the class Ktedonobacteria.</title>
        <authorList>
            <person name="Yabe S."/>
            <person name="Zheng Y."/>
            <person name="Wang C.M."/>
            <person name="Sakai Y."/>
            <person name="Abe K."/>
            <person name="Yokota A."/>
            <person name="Donadio S."/>
            <person name="Cavaletti L."/>
            <person name="Monciardini P."/>
        </authorList>
    </citation>
    <scope>NUCLEOTIDE SEQUENCE [LARGE SCALE GENOMIC DNA]</scope>
    <source>
        <strain evidence="5 6">SOSP1-30</strain>
    </source>
</reference>
<gene>
    <name evidence="5" type="ORF">KSB_90430</name>
</gene>
<keyword evidence="3" id="KW-0862">Zinc</keyword>
<evidence type="ECO:0000259" key="4">
    <source>
        <dbReference type="SMART" id="SM00400"/>
    </source>
</evidence>
<sequence length="118" mass="13733">MTSLIETIKAKVDVAEEIRLIVPLHQAGKAFKGRCPFNHNEWTPSFYVFPETQTWRCFGCNEGGDIFSFVQRQQRLSFRETLEYLAQKAGVVLDEQEVVNKVKSERVLRRRVSNQREA</sequence>
<keyword evidence="2" id="KW-0863">Zinc-finger</keyword>
<dbReference type="PANTHER" id="PTHR30313:SF2">
    <property type="entry name" value="DNA PRIMASE"/>
    <property type="match status" value="1"/>
</dbReference>
<dbReference type="Gene3D" id="3.90.580.10">
    <property type="entry name" value="Zinc finger, CHC2-type domain"/>
    <property type="match status" value="1"/>
</dbReference>
<dbReference type="Pfam" id="PF01807">
    <property type="entry name" value="Zn_ribbon_DnaG"/>
    <property type="match status" value="1"/>
</dbReference>
<keyword evidence="1" id="KW-0479">Metal-binding</keyword>
<evidence type="ECO:0000313" key="6">
    <source>
        <dbReference type="Proteomes" id="UP000654345"/>
    </source>
</evidence>
<comment type="caution">
    <text evidence="5">The sequence shown here is derived from an EMBL/GenBank/DDBJ whole genome shotgun (WGS) entry which is preliminary data.</text>
</comment>
<dbReference type="InterPro" id="IPR036977">
    <property type="entry name" value="DNA_primase_Znf_CHC2"/>
</dbReference>
<name>A0ABQ3V6I8_9CHLR</name>
<organism evidence="5 6">
    <name type="scientific">Ktedonobacter robiniae</name>
    <dbReference type="NCBI Taxonomy" id="2778365"/>
    <lineage>
        <taxon>Bacteria</taxon>
        <taxon>Bacillati</taxon>
        <taxon>Chloroflexota</taxon>
        <taxon>Ktedonobacteria</taxon>
        <taxon>Ktedonobacterales</taxon>
        <taxon>Ktedonobacteraceae</taxon>
        <taxon>Ktedonobacter</taxon>
    </lineage>
</organism>
<keyword evidence="6" id="KW-1185">Reference proteome</keyword>
<dbReference type="EMBL" id="BNJG01000005">
    <property type="protein sequence ID" value="GHO60568.1"/>
    <property type="molecule type" value="Genomic_DNA"/>
</dbReference>
<evidence type="ECO:0000256" key="1">
    <source>
        <dbReference type="ARBA" id="ARBA00022723"/>
    </source>
</evidence>
<dbReference type="InterPro" id="IPR002694">
    <property type="entry name" value="Znf_CHC2"/>
</dbReference>
<evidence type="ECO:0000256" key="3">
    <source>
        <dbReference type="ARBA" id="ARBA00022833"/>
    </source>
</evidence>
<dbReference type="RefSeq" id="WP_201376649.1">
    <property type="nucleotide sequence ID" value="NZ_BNJG01000005.1"/>
</dbReference>
<evidence type="ECO:0000313" key="5">
    <source>
        <dbReference type="EMBL" id="GHO60568.1"/>
    </source>
</evidence>
<dbReference type="SMART" id="SM00400">
    <property type="entry name" value="ZnF_CHCC"/>
    <property type="match status" value="1"/>
</dbReference>
<dbReference type="InterPro" id="IPR050219">
    <property type="entry name" value="DnaG_primase"/>
</dbReference>
<dbReference type="Proteomes" id="UP000654345">
    <property type="component" value="Unassembled WGS sequence"/>
</dbReference>
<dbReference type="PANTHER" id="PTHR30313">
    <property type="entry name" value="DNA PRIMASE"/>
    <property type="match status" value="1"/>
</dbReference>
<protein>
    <recommendedName>
        <fullName evidence="4">Zinc finger CHC2-type domain-containing protein</fullName>
    </recommendedName>
</protein>
<evidence type="ECO:0000256" key="2">
    <source>
        <dbReference type="ARBA" id="ARBA00022771"/>
    </source>
</evidence>
<proteinExistence type="predicted"/>
<feature type="domain" description="Zinc finger CHC2-type" evidence="4">
    <location>
        <begin position="31"/>
        <end position="86"/>
    </location>
</feature>
<dbReference type="SUPFAM" id="SSF57783">
    <property type="entry name" value="Zinc beta-ribbon"/>
    <property type="match status" value="1"/>
</dbReference>